<reference evidence="9 10" key="1">
    <citation type="journal article" date="2016" name="Nat. Commun.">
        <title>Thousands of microbial genomes shed light on interconnected biogeochemical processes in an aquifer system.</title>
        <authorList>
            <person name="Anantharaman K."/>
            <person name="Brown C.T."/>
            <person name="Hug L.A."/>
            <person name="Sharon I."/>
            <person name="Castelle C.J."/>
            <person name="Probst A.J."/>
            <person name="Thomas B.C."/>
            <person name="Singh A."/>
            <person name="Wilkins M.J."/>
            <person name="Karaoz U."/>
            <person name="Brodie E.L."/>
            <person name="Williams K.H."/>
            <person name="Hubbard S.S."/>
            <person name="Banfield J.F."/>
        </authorList>
    </citation>
    <scope>NUCLEOTIDE SEQUENCE [LARGE SCALE GENOMIC DNA]</scope>
</reference>
<dbReference type="InterPro" id="IPR033644">
    <property type="entry name" value="Ferrochelatase_C"/>
</dbReference>
<evidence type="ECO:0000313" key="10">
    <source>
        <dbReference type="Proteomes" id="UP000179360"/>
    </source>
</evidence>
<dbReference type="STRING" id="1817764.A2637_01560"/>
<evidence type="ECO:0000256" key="4">
    <source>
        <dbReference type="ARBA" id="ARBA00023239"/>
    </source>
</evidence>
<comment type="catalytic activity">
    <reaction evidence="6">
        <text>Fe-coproporphyrin III + 2 H(+) = coproporphyrin III + Fe(2+)</text>
        <dbReference type="Rhea" id="RHEA:49572"/>
        <dbReference type="ChEBI" id="CHEBI:15378"/>
        <dbReference type="ChEBI" id="CHEBI:29033"/>
        <dbReference type="ChEBI" id="CHEBI:68438"/>
        <dbReference type="ChEBI" id="CHEBI:131725"/>
        <dbReference type="EC" id="4.99.1.9"/>
    </reaction>
    <physiologicalReaction direction="right-to-left" evidence="6">
        <dbReference type="Rhea" id="RHEA:49574"/>
    </physiologicalReaction>
</comment>
<evidence type="ECO:0000256" key="5">
    <source>
        <dbReference type="ARBA" id="ARBA00023244"/>
    </source>
</evidence>
<evidence type="ECO:0000313" key="9">
    <source>
        <dbReference type="EMBL" id="OGI46397.1"/>
    </source>
</evidence>
<evidence type="ECO:0000256" key="3">
    <source>
        <dbReference type="ARBA" id="ARBA00023133"/>
    </source>
</evidence>
<accession>A0A1F6TMN1</accession>
<dbReference type="GO" id="GO:0006783">
    <property type="term" value="P:heme biosynthetic process"/>
    <property type="evidence" value="ECO:0007669"/>
    <property type="project" value="UniProtKB-UniRule"/>
</dbReference>
<keyword evidence="5 7" id="KW-0627">Porphyrin biosynthesis</keyword>
<keyword evidence="7" id="KW-0479">Metal-binding</keyword>
<dbReference type="NCBIfam" id="TIGR00109">
    <property type="entry name" value="hemH"/>
    <property type="match status" value="1"/>
</dbReference>
<evidence type="ECO:0000256" key="8">
    <source>
        <dbReference type="RuleBase" id="RU000607"/>
    </source>
</evidence>
<comment type="subcellular location">
    <subcellularLocation>
        <location evidence="7 8">Cytoplasm</location>
    </subcellularLocation>
</comment>
<dbReference type="AlphaFoldDB" id="A0A1F6TMN1"/>
<dbReference type="Gene3D" id="3.40.50.1400">
    <property type="match status" value="2"/>
</dbReference>
<feature type="binding site" evidence="7">
    <location>
        <position position="276"/>
    </location>
    <ligand>
        <name>Fe(2+)</name>
        <dbReference type="ChEBI" id="CHEBI:29033"/>
    </ligand>
</feature>
<dbReference type="PANTHER" id="PTHR11108:SF1">
    <property type="entry name" value="FERROCHELATASE, MITOCHONDRIAL"/>
    <property type="match status" value="1"/>
</dbReference>
<dbReference type="SUPFAM" id="SSF53800">
    <property type="entry name" value="Chelatase"/>
    <property type="match status" value="1"/>
</dbReference>
<dbReference type="InterPro" id="IPR001015">
    <property type="entry name" value="Ferrochelatase"/>
</dbReference>
<comment type="function">
    <text evidence="7 8">Catalyzes the ferrous insertion into protoporphyrin IX.</text>
</comment>
<evidence type="ECO:0000256" key="2">
    <source>
        <dbReference type="ARBA" id="ARBA00023004"/>
    </source>
</evidence>
<dbReference type="Pfam" id="PF00762">
    <property type="entry name" value="Ferrochelatase"/>
    <property type="match status" value="1"/>
</dbReference>
<proteinExistence type="inferred from homology"/>
<dbReference type="PROSITE" id="PS00534">
    <property type="entry name" value="FERROCHELATASE"/>
    <property type="match status" value="1"/>
</dbReference>
<dbReference type="GO" id="GO:0005737">
    <property type="term" value="C:cytoplasm"/>
    <property type="evidence" value="ECO:0007669"/>
    <property type="project" value="UniProtKB-SubCell"/>
</dbReference>
<dbReference type="Proteomes" id="UP000179360">
    <property type="component" value="Unassembled WGS sequence"/>
</dbReference>
<keyword evidence="3 7" id="KW-0350">Heme biosynthesis</keyword>
<comment type="pathway">
    <text evidence="7 8">Porphyrin-containing compound metabolism; protoheme biosynthesis; protoheme from protoporphyrin-IX: step 1/1.</text>
</comment>
<evidence type="ECO:0000256" key="1">
    <source>
        <dbReference type="ARBA" id="ARBA00007718"/>
    </source>
</evidence>
<sequence length="321" mass="36272">MGERTAVVLFNLGGPDSLKSVRPFLLNLFSDPDIFKFPLGFLTQKLFAAVIAWRRAPEAARGYAAIGGKSPLLENTQAQAIALQFALADAGDVAVFVCMRYWSPRSREVVAELKAKGYARLVLLPLYPQYSLTTGGSSYNDFTRACRRRRYQPQIRFVRQWYDQPDYQQAIVESLRAEVKKFPDPDPARIEVLFSAHGLPRKIVDAGDPYERQIRDTYEAVRAKLGWPHTTLCYQSRVGPQEWLQPYIHDVIRAKGQAGAKQMLVYPIAFVSDHLETLYELGVLYAEQARAHGVAHYRVAPALNDHPRLIAALKKVVLQNL</sequence>
<name>A0A1F6TMN1_9PROT</name>
<comment type="catalytic activity">
    <reaction evidence="7 8">
        <text>heme b + 2 H(+) = protoporphyrin IX + Fe(2+)</text>
        <dbReference type="Rhea" id="RHEA:22584"/>
        <dbReference type="ChEBI" id="CHEBI:15378"/>
        <dbReference type="ChEBI" id="CHEBI:29033"/>
        <dbReference type="ChEBI" id="CHEBI:57306"/>
        <dbReference type="ChEBI" id="CHEBI:60344"/>
        <dbReference type="EC" id="4.98.1.1"/>
    </reaction>
</comment>
<dbReference type="InterPro" id="IPR019772">
    <property type="entry name" value="Ferrochelatase_AS"/>
</dbReference>
<organism evidence="9 10">
    <name type="scientific">Candidatus Muproteobacteria bacterium RIFCSPHIGHO2_01_FULL_65_16</name>
    <dbReference type="NCBI Taxonomy" id="1817764"/>
    <lineage>
        <taxon>Bacteria</taxon>
        <taxon>Pseudomonadati</taxon>
        <taxon>Pseudomonadota</taxon>
        <taxon>Candidatus Muproteobacteria</taxon>
    </lineage>
</organism>
<comment type="similarity">
    <text evidence="1 7 8">Belongs to the ferrochelatase family.</text>
</comment>
<dbReference type="InterPro" id="IPR033659">
    <property type="entry name" value="Ferrochelatase_N"/>
</dbReference>
<comment type="caution">
    <text evidence="9">The sequence shown here is derived from an EMBL/GenBank/DDBJ whole genome shotgun (WGS) entry which is preliminary data.</text>
</comment>
<keyword evidence="7 8" id="KW-0963">Cytoplasm</keyword>
<dbReference type="HAMAP" id="MF_00323">
    <property type="entry name" value="Ferrochelatase"/>
    <property type="match status" value="1"/>
</dbReference>
<protein>
    <recommendedName>
        <fullName evidence="7 8">Ferrochelatase</fullName>
        <ecNumber evidence="7 8">4.98.1.1</ecNumber>
    </recommendedName>
    <alternativeName>
        <fullName evidence="7">Heme synthase</fullName>
    </alternativeName>
    <alternativeName>
        <fullName evidence="7">Protoheme ferro-lyase</fullName>
    </alternativeName>
</protein>
<dbReference type="CDD" id="cd00419">
    <property type="entry name" value="Ferrochelatase_C"/>
    <property type="match status" value="1"/>
</dbReference>
<keyword evidence="2 7" id="KW-0408">Iron</keyword>
<dbReference type="CDD" id="cd03411">
    <property type="entry name" value="Ferrochelatase_N"/>
    <property type="match status" value="1"/>
</dbReference>
<dbReference type="GO" id="GO:0004325">
    <property type="term" value="F:ferrochelatase activity"/>
    <property type="evidence" value="ECO:0007669"/>
    <property type="project" value="UniProtKB-UniRule"/>
</dbReference>
<evidence type="ECO:0000256" key="7">
    <source>
        <dbReference type="HAMAP-Rule" id="MF_00323"/>
    </source>
</evidence>
<dbReference type="UniPathway" id="UPA00252">
    <property type="reaction ID" value="UER00325"/>
</dbReference>
<gene>
    <name evidence="7" type="primary">hemH</name>
    <name evidence="9" type="ORF">A2637_01560</name>
</gene>
<evidence type="ECO:0000256" key="6">
    <source>
        <dbReference type="ARBA" id="ARBA00024536"/>
    </source>
</evidence>
<dbReference type="GO" id="GO:0046872">
    <property type="term" value="F:metal ion binding"/>
    <property type="evidence" value="ECO:0007669"/>
    <property type="project" value="UniProtKB-KW"/>
</dbReference>
<keyword evidence="4 7" id="KW-0456">Lyase</keyword>
<dbReference type="EC" id="4.98.1.1" evidence="7 8"/>
<dbReference type="EMBL" id="MFSY01000047">
    <property type="protein sequence ID" value="OGI46397.1"/>
    <property type="molecule type" value="Genomic_DNA"/>
</dbReference>
<feature type="binding site" evidence="7">
    <location>
        <position position="197"/>
    </location>
    <ligand>
        <name>Fe(2+)</name>
        <dbReference type="ChEBI" id="CHEBI:29033"/>
    </ligand>
</feature>
<dbReference type="PANTHER" id="PTHR11108">
    <property type="entry name" value="FERROCHELATASE"/>
    <property type="match status" value="1"/>
</dbReference>